<keyword evidence="2" id="KW-1185">Reference proteome</keyword>
<organism evidence="1 2">
    <name type="scientific">Turnera subulata</name>
    <dbReference type="NCBI Taxonomy" id="218843"/>
    <lineage>
        <taxon>Eukaryota</taxon>
        <taxon>Viridiplantae</taxon>
        <taxon>Streptophyta</taxon>
        <taxon>Embryophyta</taxon>
        <taxon>Tracheophyta</taxon>
        <taxon>Spermatophyta</taxon>
        <taxon>Magnoliopsida</taxon>
        <taxon>eudicotyledons</taxon>
        <taxon>Gunneridae</taxon>
        <taxon>Pentapetalae</taxon>
        <taxon>rosids</taxon>
        <taxon>fabids</taxon>
        <taxon>Malpighiales</taxon>
        <taxon>Passifloraceae</taxon>
        <taxon>Turnera</taxon>
    </lineage>
</organism>
<dbReference type="Proteomes" id="UP001141552">
    <property type="component" value="Unassembled WGS sequence"/>
</dbReference>
<proteinExistence type="predicted"/>
<reference evidence="1" key="2">
    <citation type="journal article" date="2023" name="Plants (Basel)">
        <title>Annotation of the Turnera subulata (Passifloraceae) Draft Genome Reveals the S-Locus Evolved after the Divergence of Turneroideae from Passifloroideae in a Stepwise Manner.</title>
        <authorList>
            <person name="Henning P.M."/>
            <person name="Roalson E.H."/>
            <person name="Mir W."/>
            <person name="McCubbin A.G."/>
            <person name="Shore J.S."/>
        </authorList>
    </citation>
    <scope>NUCLEOTIDE SEQUENCE</scope>
    <source>
        <strain evidence="1">F60SS</strain>
    </source>
</reference>
<accession>A0A9Q0JC46</accession>
<reference evidence="1" key="1">
    <citation type="submission" date="2022-02" db="EMBL/GenBank/DDBJ databases">
        <authorList>
            <person name="Henning P.M."/>
            <person name="McCubbin A.G."/>
            <person name="Shore J.S."/>
        </authorList>
    </citation>
    <scope>NUCLEOTIDE SEQUENCE</scope>
    <source>
        <strain evidence="1">F60SS</strain>
        <tissue evidence="1">Leaves</tissue>
    </source>
</reference>
<comment type="caution">
    <text evidence="1">The sequence shown here is derived from an EMBL/GenBank/DDBJ whole genome shotgun (WGS) entry which is preliminary data.</text>
</comment>
<dbReference type="EMBL" id="JAKUCV010004245">
    <property type="protein sequence ID" value="KAJ4836023.1"/>
    <property type="molecule type" value="Genomic_DNA"/>
</dbReference>
<sequence>MEQMLQKMWADIEDKLPAKHCLLRKLGSLRKKLADWNRVSFENVEKDLASIQTVIENFDLIAESRDLSPIKAERLHDTREQFRLKSKQAEVIWSQKSRLLVEEETIFHLFK</sequence>
<evidence type="ECO:0000313" key="1">
    <source>
        <dbReference type="EMBL" id="KAJ4836023.1"/>
    </source>
</evidence>
<dbReference type="AlphaFoldDB" id="A0A9Q0JC46"/>
<protein>
    <submittedName>
        <fullName evidence="1">Uncharacterized protein</fullName>
    </submittedName>
</protein>
<evidence type="ECO:0000313" key="2">
    <source>
        <dbReference type="Proteomes" id="UP001141552"/>
    </source>
</evidence>
<name>A0A9Q0JC46_9ROSI</name>
<gene>
    <name evidence="1" type="ORF">Tsubulata_011345</name>
</gene>